<dbReference type="InterPro" id="IPR031322">
    <property type="entry name" value="Shikimate/glucono_kinase"/>
</dbReference>
<comment type="cofactor">
    <cofactor evidence="11">
        <name>Mg(2+)</name>
        <dbReference type="ChEBI" id="CHEBI:18420"/>
    </cofactor>
    <text evidence="11">Binds 1 Mg(2+) ion per subunit.</text>
</comment>
<dbReference type="GO" id="GO:0005524">
    <property type="term" value="F:ATP binding"/>
    <property type="evidence" value="ECO:0007669"/>
    <property type="project" value="UniProtKB-UniRule"/>
</dbReference>
<evidence type="ECO:0000256" key="9">
    <source>
        <dbReference type="ARBA" id="ARBA00023141"/>
    </source>
</evidence>
<dbReference type="GO" id="GO:0009423">
    <property type="term" value="P:chorismate biosynthetic process"/>
    <property type="evidence" value="ECO:0007669"/>
    <property type="project" value="UniProtKB-UniRule"/>
</dbReference>
<keyword evidence="11" id="KW-0479">Metal-binding</keyword>
<dbReference type="GO" id="GO:0009073">
    <property type="term" value="P:aromatic amino acid family biosynthetic process"/>
    <property type="evidence" value="ECO:0007669"/>
    <property type="project" value="UniProtKB-KW"/>
</dbReference>
<evidence type="ECO:0000256" key="2">
    <source>
        <dbReference type="ARBA" id="ARBA00006997"/>
    </source>
</evidence>
<evidence type="ECO:0000256" key="3">
    <source>
        <dbReference type="ARBA" id="ARBA00012154"/>
    </source>
</evidence>
<evidence type="ECO:0000256" key="6">
    <source>
        <dbReference type="ARBA" id="ARBA00022741"/>
    </source>
</evidence>
<evidence type="ECO:0000256" key="8">
    <source>
        <dbReference type="ARBA" id="ARBA00022840"/>
    </source>
</evidence>
<evidence type="ECO:0000256" key="5">
    <source>
        <dbReference type="ARBA" id="ARBA00022679"/>
    </source>
</evidence>
<keyword evidence="9 11" id="KW-0057">Aromatic amino acid biosynthesis</keyword>
<comment type="subunit">
    <text evidence="11">Monomer.</text>
</comment>
<comment type="similarity">
    <text evidence="2 11">Belongs to the shikimate kinase family.</text>
</comment>
<evidence type="ECO:0000256" key="1">
    <source>
        <dbReference type="ARBA" id="ARBA00004842"/>
    </source>
</evidence>
<protein>
    <recommendedName>
        <fullName evidence="3 11">Shikimate kinase</fullName>
        <shortName evidence="11">SK</shortName>
        <ecNumber evidence="3 11">2.7.1.71</ecNumber>
    </recommendedName>
</protein>
<evidence type="ECO:0000256" key="10">
    <source>
        <dbReference type="ARBA" id="ARBA00048567"/>
    </source>
</evidence>
<dbReference type="GO" id="GO:0008652">
    <property type="term" value="P:amino acid biosynthetic process"/>
    <property type="evidence" value="ECO:0007669"/>
    <property type="project" value="UniProtKB-KW"/>
</dbReference>
<accession>A0A7Y2M1X0</accession>
<dbReference type="Gene3D" id="3.40.50.300">
    <property type="entry name" value="P-loop containing nucleotide triphosphate hydrolases"/>
    <property type="match status" value="1"/>
</dbReference>
<dbReference type="AlphaFoldDB" id="A0A7Y2M1X0"/>
<dbReference type="UniPathway" id="UPA00053">
    <property type="reaction ID" value="UER00088"/>
</dbReference>
<dbReference type="PRINTS" id="PR01100">
    <property type="entry name" value="SHIKIMTKNASE"/>
</dbReference>
<dbReference type="EC" id="2.7.1.71" evidence="3 11"/>
<keyword evidence="4 11" id="KW-0028">Amino-acid biosynthesis</keyword>
<feature type="binding site" evidence="11">
    <location>
        <position position="113"/>
    </location>
    <ligand>
        <name>ATP</name>
        <dbReference type="ChEBI" id="CHEBI:30616"/>
    </ligand>
</feature>
<dbReference type="PANTHER" id="PTHR21087:SF16">
    <property type="entry name" value="SHIKIMATE KINASE 1, CHLOROPLASTIC"/>
    <property type="match status" value="1"/>
</dbReference>
<feature type="binding site" evidence="11">
    <location>
        <position position="56"/>
    </location>
    <ligand>
        <name>substrate</name>
    </ligand>
</feature>
<keyword evidence="8 11" id="KW-0067">ATP-binding</keyword>
<comment type="caution">
    <text evidence="11">Lacks conserved residue(s) required for the propagation of feature annotation.</text>
</comment>
<feature type="binding site" evidence="11">
    <location>
        <position position="33"/>
    </location>
    <ligand>
        <name>substrate</name>
    </ligand>
</feature>
<keyword evidence="11" id="KW-0460">Magnesium</keyword>
<dbReference type="EMBL" id="JABEMB010000013">
    <property type="protein sequence ID" value="NNH04269.1"/>
    <property type="molecule type" value="Genomic_DNA"/>
</dbReference>
<dbReference type="CDD" id="cd00464">
    <property type="entry name" value="SK"/>
    <property type="match status" value="1"/>
</dbReference>
<dbReference type="InterPro" id="IPR000623">
    <property type="entry name" value="Shikimate_kinase/TSH1"/>
</dbReference>
<evidence type="ECO:0000313" key="12">
    <source>
        <dbReference type="EMBL" id="NNH04269.1"/>
    </source>
</evidence>
<proteinExistence type="inferred from homology"/>
<dbReference type="GO" id="GO:0000287">
    <property type="term" value="F:magnesium ion binding"/>
    <property type="evidence" value="ECO:0007669"/>
    <property type="project" value="UniProtKB-UniRule"/>
</dbReference>
<keyword evidence="7 11" id="KW-0418">Kinase</keyword>
<dbReference type="HAMAP" id="MF_00109">
    <property type="entry name" value="Shikimate_kinase"/>
    <property type="match status" value="1"/>
</dbReference>
<feature type="binding site" evidence="11">
    <location>
        <position position="77"/>
    </location>
    <ligand>
        <name>substrate</name>
    </ligand>
</feature>
<name>A0A7Y2M1X0_9MICO</name>
<comment type="pathway">
    <text evidence="1 11">Metabolic intermediate biosynthesis; chorismate biosynthesis; chorismate from D-erythrose 4-phosphate and phosphoenolpyruvate: step 5/7.</text>
</comment>
<feature type="binding site" evidence="11">
    <location>
        <position position="132"/>
    </location>
    <ligand>
        <name>substrate</name>
    </ligand>
</feature>
<comment type="function">
    <text evidence="11">Catalyzes the specific phosphorylation of the 3-hydroxyl group of shikimic acid using ATP as a cosubstrate.</text>
</comment>
<dbReference type="GO" id="GO:0004765">
    <property type="term" value="F:shikimate kinase activity"/>
    <property type="evidence" value="ECO:0007669"/>
    <property type="project" value="UniProtKB-UniRule"/>
</dbReference>
<gene>
    <name evidence="11" type="primary">aroK</name>
    <name evidence="12" type="ORF">HLA99_10455</name>
</gene>
<evidence type="ECO:0000256" key="11">
    <source>
        <dbReference type="HAMAP-Rule" id="MF_00109"/>
    </source>
</evidence>
<comment type="subcellular location">
    <subcellularLocation>
        <location evidence="11">Cytoplasm</location>
    </subcellularLocation>
</comment>
<dbReference type="SUPFAM" id="SSF52540">
    <property type="entry name" value="P-loop containing nucleoside triphosphate hydrolases"/>
    <property type="match status" value="1"/>
</dbReference>
<dbReference type="InterPro" id="IPR023000">
    <property type="entry name" value="Shikimate_kinase_CS"/>
</dbReference>
<sequence length="170" mass="18313">MTALVLIGPMGAGKTSIGRRVAKALGVPFYDSDIAIVRAHGPVETIFAEQGEERFRMLEREAVRTGLEGGGVVSLGGGAVLHPGTRADLAAHRVVLLTVEPRVVASRVKDSTRPLLQGEDALARWTEIYDARRPLYQELADVVFDTSSGPLQDVVDAVAAWARENQEDPQ</sequence>
<keyword evidence="6 11" id="KW-0547">Nucleotide-binding</keyword>
<evidence type="ECO:0000256" key="4">
    <source>
        <dbReference type="ARBA" id="ARBA00022605"/>
    </source>
</evidence>
<dbReference type="PROSITE" id="PS01128">
    <property type="entry name" value="SHIKIMATE_KINASE"/>
    <property type="match status" value="1"/>
</dbReference>
<comment type="caution">
    <text evidence="12">The sequence shown here is derived from an EMBL/GenBank/DDBJ whole genome shotgun (WGS) entry which is preliminary data.</text>
</comment>
<keyword evidence="5 11" id="KW-0808">Transferase</keyword>
<dbReference type="GO" id="GO:0005829">
    <property type="term" value="C:cytosol"/>
    <property type="evidence" value="ECO:0007669"/>
    <property type="project" value="TreeGrafter"/>
</dbReference>
<keyword evidence="13" id="KW-1185">Reference proteome</keyword>
<comment type="catalytic activity">
    <reaction evidence="10 11">
        <text>shikimate + ATP = 3-phosphoshikimate + ADP + H(+)</text>
        <dbReference type="Rhea" id="RHEA:13121"/>
        <dbReference type="ChEBI" id="CHEBI:15378"/>
        <dbReference type="ChEBI" id="CHEBI:30616"/>
        <dbReference type="ChEBI" id="CHEBI:36208"/>
        <dbReference type="ChEBI" id="CHEBI:145989"/>
        <dbReference type="ChEBI" id="CHEBI:456216"/>
        <dbReference type="EC" id="2.7.1.71"/>
    </reaction>
</comment>
<dbReference type="RefSeq" id="WP_167040448.1">
    <property type="nucleotide sequence ID" value="NZ_BAAANA010000003.1"/>
</dbReference>
<keyword evidence="11" id="KW-0963">Cytoplasm</keyword>
<dbReference type="PANTHER" id="PTHR21087">
    <property type="entry name" value="SHIKIMATE KINASE"/>
    <property type="match status" value="1"/>
</dbReference>
<dbReference type="Pfam" id="PF01202">
    <property type="entry name" value="SKI"/>
    <property type="match status" value="1"/>
</dbReference>
<feature type="binding site" evidence="11">
    <location>
        <begin position="11"/>
        <end position="16"/>
    </location>
    <ligand>
        <name>ATP</name>
        <dbReference type="ChEBI" id="CHEBI:30616"/>
    </ligand>
</feature>
<organism evidence="12 13">
    <name type="scientific">Microbacterium ulmi</name>
    <dbReference type="NCBI Taxonomy" id="179095"/>
    <lineage>
        <taxon>Bacteria</taxon>
        <taxon>Bacillati</taxon>
        <taxon>Actinomycetota</taxon>
        <taxon>Actinomycetes</taxon>
        <taxon>Micrococcales</taxon>
        <taxon>Microbacteriaceae</taxon>
        <taxon>Microbacterium</taxon>
    </lineage>
</organism>
<dbReference type="InterPro" id="IPR027417">
    <property type="entry name" value="P-loop_NTPase"/>
</dbReference>
<evidence type="ECO:0000313" key="13">
    <source>
        <dbReference type="Proteomes" id="UP000543598"/>
    </source>
</evidence>
<evidence type="ECO:0000256" key="7">
    <source>
        <dbReference type="ARBA" id="ARBA00022777"/>
    </source>
</evidence>
<feature type="binding site" evidence="11">
    <location>
        <position position="15"/>
    </location>
    <ligand>
        <name>Mg(2+)</name>
        <dbReference type="ChEBI" id="CHEBI:18420"/>
    </ligand>
</feature>
<reference evidence="12 13" key="1">
    <citation type="submission" date="2020-05" db="EMBL/GenBank/DDBJ databases">
        <title>MicrobeNet Type strains.</title>
        <authorList>
            <person name="Nicholson A.C."/>
        </authorList>
    </citation>
    <scope>NUCLEOTIDE SEQUENCE [LARGE SCALE GENOMIC DNA]</scope>
    <source>
        <strain evidence="12 13">JCM 14282</strain>
    </source>
</reference>
<dbReference type="Proteomes" id="UP000543598">
    <property type="component" value="Unassembled WGS sequence"/>
</dbReference>